<dbReference type="EMBL" id="CAMAPF010000990">
    <property type="protein sequence ID" value="CAH9135713.1"/>
    <property type="molecule type" value="Genomic_DNA"/>
</dbReference>
<dbReference type="InterPro" id="IPR025724">
    <property type="entry name" value="GAG-pre-integrase_dom"/>
</dbReference>
<sequence>MTIKMHDRSFPLELKNGDHVAYPSAVSKSKLLHSRLGHCSYTTMSQMHKHSMVENMPSVVSEDGVCCVCEKGKSSKSSFNKDGVKRAKDKLELIHSDICGPMSVESLNGSKYFLLFIDDYSRTTWCYFLKQKSEVFNHFVAFKKAVEKEAGKVIKVFRTDNGGEFCSHQFESFLKDHGIVHQKTNPYTPQQNGVSERKNRSVMNMSRCLMFEKDLPKQFWAEAVNTAVYLLNRISTKSLDNKTPYEAWSGYKPKLDHLRVFGSPCYTHVPDVKRDKLDARAVVGIFIGYSSITKGYRVFSLKTKKVEVSRDVRIDEGLKWNWEKMAIEEDDQFDDVLEAAQPEDALEDAESERIDHVPIRGTRSLNDVYARCNLSLHEPTSTDEALEIEVWRHAMQDEISAIEKNETWKLVNLPTEKKAIGVRWIYRTKLNPDGTVSKYKARLVVKGYAQNPGVDYFETFSPVARMETIRLLLSLAAQQGWKVCQLDVKSAFLNGFLQEDIYVEQPEGYVVAGSESKVYKLNKALYGLKQAPRSWYDRLDACLIEMEFEKSKNEATLYVKELNQDILIVSVYVDDLLITGSSIKMIDQFKSEMKKKFDMSDLGLMSYFLGLEVVQMDCGILIHQRKFATEVLKKFAMSECKPIGTPLATGQKFFKEDGTEKIDSKIYRSLMGSLLYLTASRPDLVFSVNLLSRFMHSPSEQHFKAAKRILRYVQGTADYGVFYGKNPVNLIGFTDSDLAGSDEESRSVFGYCFSLGSGMISWKSKKQSVVAQSTAEAEYIAASKGGNQAVWLRKILVDLKLEQKNATVMFCDSKAAIAIIKNPVLHDRTKHFKIKFHSVRQLQNEGDIDLQFCSSEEQTADILTKILPKHRFDVLCERLGMRRLSSMGEC</sequence>
<dbReference type="InterPro" id="IPR001584">
    <property type="entry name" value="Integrase_cat-core"/>
</dbReference>
<dbReference type="Proteomes" id="UP001152523">
    <property type="component" value="Unassembled WGS sequence"/>
</dbReference>
<dbReference type="GO" id="GO:0003676">
    <property type="term" value="F:nucleic acid binding"/>
    <property type="evidence" value="ECO:0007669"/>
    <property type="project" value="InterPro"/>
</dbReference>
<dbReference type="GO" id="GO:0015074">
    <property type="term" value="P:DNA integration"/>
    <property type="evidence" value="ECO:0007669"/>
    <property type="project" value="InterPro"/>
</dbReference>
<name>A0AAV0FJV1_9ASTE</name>
<dbReference type="InterPro" id="IPR057670">
    <property type="entry name" value="SH3_retrovirus"/>
</dbReference>
<accession>A0AAV0FJV1</accession>
<evidence type="ECO:0000256" key="2">
    <source>
        <dbReference type="ARBA" id="ARBA00022801"/>
    </source>
</evidence>
<keyword evidence="5" id="KW-1185">Reference proteome</keyword>
<dbReference type="PROSITE" id="PS50994">
    <property type="entry name" value="INTEGRASE"/>
    <property type="match status" value="1"/>
</dbReference>
<dbReference type="InterPro" id="IPR043502">
    <property type="entry name" value="DNA/RNA_pol_sf"/>
</dbReference>
<dbReference type="PANTHER" id="PTHR42648">
    <property type="entry name" value="TRANSPOSASE, PUTATIVE-RELATED"/>
    <property type="match status" value="1"/>
</dbReference>
<keyword evidence="2" id="KW-0378">Hydrolase</keyword>
<dbReference type="Pfam" id="PF00665">
    <property type="entry name" value="rve"/>
    <property type="match status" value="1"/>
</dbReference>
<dbReference type="Pfam" id="PF07727">
    <property type="entry name" value="RVT_2"/>
    <property type="match status" value="1"/>
</dbReference>
<dbReference type="InterPro" id="IPR036397">
    <property type="entry name" value="RNaseH_sf"/>
</dbReference>
<dbReference type="GO" id="GO:0046872">
    <property type="term" value="F:metal ion binding"/>
    <property type="evidence" value="ECO:0007669"/>
    <property type="project" value="UniProtKB-KW"/>
</dbReference>
<dbReference type="Pfam" id="PF13976">
    <property type="entry name" value="gag_pre-integrs"/>
    <property type="match status" value="1"/>
</dbReference>
<gene>
    <name evidence="4" type="ORF">CEPIT_LOCUS34723</name>
</gene>
<dbReference type="CDD" id="cd09272">
    <property type="entry name" value="RNase_HI_RT_Ty1"/>
    <property type="match status" value="1"/>
</dbReference>
<dbReference type="AlphaFoldDB" id="A0AAV0FJV1"/>
<feature type="domain" description="Integrase catalytic" evidence="3">
    <location>
        <begin position="86"/>
        <end position="252"/>
    </location>
</feature>
<dbReference type="InterPro" id="IPR013103">
    <property type="entry name" value="RVT_2"/>
</dbReference>
<dbReference type="InterPro" id="IPR012337">
    <property type="entry name" value="RNaseH-like_sf"/>
</dbReference>
<dbReference type="InterPro" id="IPR039537">
    <property type="entry name" value="Retrotran_Ty1/copia-like"/>
</dbReference>
<reference evidence="4" key="1">
    <citation type="submission" date="2022-07" db="EMBL/GenBank/DDBJ databases">
        <authorList>
            <person name="Macas J."/>
            <person name="Novak P."/>
            <person name="Neumann P."/>
        </authorList>
    </citation>
    <scope>NUCLEOTIDE SEQUENCE</scope>
</reference>
<evidence type="ECO:0000313" key="4">
    <source>
        <dbReference type="EMBL" id="CAH9135713.1"/>
    </source>
</evidence>
<dbReference type="SUPFAM" id="SSF56672">
    <property type="entry name" value="DNA/RNA polymerases"/>
    <property type="match status" value="1"/>
</dbReference>
<dbReference type="SUPFAM" id="SSF53098">
    <property type="entry name" value="Ribonuclease H-like"/>
    <property type="match status" value="1"/>
</dbReference>
<dbReference type="Pfam" id="PF25597">
    <property type="entry name" value="SH3_retrovirus"/>
    <property type="match status" value="1"/>
</dbReference>
<keyword evidence="1" id="KW-0479">Metal-binding</keyword>
<evidence type="ECO:0000256" key="1">
    <source>
        <dbReference type="ARBA" id="ARBA00022723"/>
    </source>
</evidence>
<organism evidence="4 5">
    <name type="scientific">Cuscuta epithymum</name>
    <dbReference type="NCBI Taxonomy" id="186058"/>
    <lineage>
        <taxon>Eukaryota</taxon>
        <taxon>Viridiplantae</taxon>
        <taxon>Streptophyta</taxon>
        <taxon>Embryophyta</taxon>
        <taxon>Tracheophyta</taxon>
        <taxon>Spermatophyta</taxon>
        <taxon>Magnoliopsida</taxon>
        <taxon>eudicotyledons</taxon>
        <taxon>Gunneridae</taxon>
        <taxon>Pentapetalae</taxon>
        <taxon>asterids</taxon>
        <taxon>lamiids</taxon>
        <taxon>Solanales</taxon>
        <taxon>Convolvulaceae</taxon>
        <taxon>Cuscuteae</taxon>
        <taxon>Cuscuta</taxon>
        <taxon>Cuscuta subgen. Cuscuta</taxon>
    </lineage>
</organism>
<evidence type="ECO:0000313" key="5">
    <source>
        <dbReference type="Proteomes" id="UP001152523"/>
    </source>
</evidence>
<dbReference type="Gene3D" id="3.30.420.10">
    <property type="entry name" value="Ribonuclease H-like superfamily/Ribonuclease H"/>
    <property type="match status" value="1"/>
</dbReference>
<comment type="caution">
    <text evidence="4">The sequence shown here is derived from an EMBL/GenBank/DDBJ whole genome shotgun (WGS) entry which is preliminary data.</text>
</comment>
<protein>
    <recommendedName>
        <fullName evidence="3">Integrase catalytic domain-containing protein</fullName>
    </recommendedName>
</protein>
<proteinExistence type="predicted"/>
<dbReference type="GO" id="GO:0016787">
    <property type="term" value="F:hydrolase activity"/>
    <property type="evidence" value="ECO:0007669"/>
    <property type="project" value="UniProtKB-KW"/>
</dbReference>
<evidence type="ECO:0000259" key="3">
    <source>
        <dbReference type="PROSITE" id="PS50994"/>
    </source>
</evidence>
<dbReference type="PANTHER" id="PTHR42648:SF18">
    <property type="entry name" value="RETROTRANSPOSON, UNCLASSIFIED-LIKE PROTEIN"/>
    <property type="match status" value="1"/>
</dbReference>